<comment type="caution">
    <text evidence="1">The sequence shown here is derived from an EMBL/GenBank/DDBJ whole genome shotgun (WGS) entry which is preliminary data.</text>
</comment>
<dbReference type="Proteomes" id="UP000636709">
    <property type="component" value="Unassembled WGS sequence"/>
</dbReference>
<dbReference type="SUPFAM" id="SSF54236">
    <property type="entry name" value="Ubiquitin-like"/>
    <property type="match status" value="1"/>
</dbReference>
<keyword evidence="2" id="KW-1185">Reference proteome</keyword>
<sequence length="77" mass="8594">MGMGDQLQALMDAYYRKAPGVTYGTGTFMFDGSVRLRGRNTPAELDLNDGDEIEFFETQVGGARDGRPCTWSRRHAM</sequence>
<name>A0A835AT23_9POAL</name>
<evidence type="ECO:0000313" key="2">
    <source>
        <dbReference type="Proteomes" id="UP000636709"/>
    </source>
</evidence>
<dbReference type="Gene3D" id="3.10.20.90">
    <property type="entry name" value="Phosphatidylinositol 3-kinase Catalytic Subunit, Chain A, domain 1"/>
    <property type="match status" value="1"/>
</dbReference>
<organism evidence="1 2">
    <name type="scientific">Digitaria exilis</name>
    <dbReference type="NCBI Taxonomy" id="1010633"/>
    <lineage>
        <taxon>Eukaryota</taxon>
        <taxon>Viridiplantae</taxon>
        <taxon>Streptophyta</taxon>
        <taxon>Embryophyta</taxon>
        <taxon>Tracheophyta</taxon>
        <taxon>Spermatophyta</taxon>
        <taxon>Magnoliopsida</taxon>
        <taxon>Liliopsida</taxon>
        <taxon>Poales</taxon>
        <taxon>Poaceae</taxon>
        <taxon>PACMAD clade</taxon>
        <taxon>Panicoideae</taxon>
        <taxon>Panicodae</taxon>
        <taxon>Paniceae</taxon>
        <taxon>Anthephorinae</taxon>
        <taxon>Digitaria</taxon>
    </lineage>
</organism>
<evidence type="ECO:0000313" key="1">
    <source>
        <dbReference type="EMBL" id="KAF8669351.1"/>
    </source>
</evidence>
<proteinExistence type="predicted"/>
<evidence type="ECO:0008006" key="3">
    <source>
        <dbReference type="Google" id="ProtNLM"/>
    </source>
</evidence>
<reference evidence="1" key="1">
    <citation type="submission" date="2020-07" db="EMBL/GenBank/DDBJ databases">
        <title>Genome sequence and genetic diversity analysis of an under-domesticated orphan crop, white fonio (Digitaria exilis).</title>
        <authorList>
            <person name="Bennetzen J.L."/>
            <person name="Chen S."/>
            <person name="Ma X."/>
            <person name="Wang X."/>
            <person name="Yssel A.E.J."/>
            <person name="Chaluvadi S.R."/>
            <person name="Johnson M."/>
            <person name="Gangashetty P."/>
            <person name="Hamidou F."/>
            <person name="Sanogo M.D."/>
            <person name="Zwaenepoel A."/>
            <person name="Wallace J."/>
            <person name="Van De Peer Y."/>
            <person name="Van Deynze A."/>
        </authorList>
    </citation>
    <scope>NUCLEOTIDE SEQUENCE</scope>
    <source>
        <tissue evidence="1">Leaves</tissue>
    </source>
</reference>
<protein>
    <recommendedName>
        <fullName evidence="3">Ubiquitin-like domain-containing protein</fullName>
    </recommendedName>
</protein>
<dbReference type="InterPro" id="IPR029071">
    <property type="entry name" value="Ubiquitin-like_domsf"/>
</dbReference>
<dbReference type="PANTHER" id="PTHR10562">
    <property type="entry name" value="SMALL UBIQUITIN-RELATED MODIFIER"/>
    <property type="match status" value="1"/>
</dbReference>
<dbReference type="CDD" id="cd01763">
    <property type="entry name" value="Ubl_SUMO_like"/>
    <property type="match status" value="1"/>
</dbReference>
<gene>
    <name evidence="1" type="ORF">HU200_051692</name>
</gene>
<accession>A0A835AT23</accession>
<dbReference type="AlphaFoldDB" id="A0A835AT23"/>
<dbReference type="OrthoDB" id="442921at2759"/>
<dbReference type="EMBL" id="JACEFO010002272">
    <property type="protein sequence ID" value="KAF8669351.1"/>
    <property type="molecule type" value="Genomic_DNA"/>
</dbReference>